<feature type="domain" description="Polymerase nucleotidyl transferase" evidence="4">
    <location>
        <begin position="6"/>
        <end position="48"/>
    </location>
</feature>
<dbReference type="Pfam" id="PF13427">
    <property type="entry name" value="AadA_C"/>
    <property type="match status" value="1"/>
</dbReference>
<dbReference type="Gene3D" id="3.30.460.10">
    <property type="entry name" value="Beta Polymerase, domain 2"/>
    <property type="match status" value="1"/>
</dbReference>
<reference evidence="6 7" key="1">
    <citation type="submission" date="2022-10" db="EMBL/GenBank/DDBJ databases">
        <authorList>
            <person name="Xie J."/>
            <person name="Shen N."/>
        </authorList>
    </citation>
    <scope>NUCLEOTIDE SEQUENCE [LARGE SCALE GENOMIC DNA]</scope>
    <source>
        <strain evidence="6 7">YIM65594</strain>
    </source>
</reference>
<name>A0ABU6F3D2_9ACTN</name>
<organism evidence="6 7">
    <name type="scientific">Streptomyces endophyticus</name>
    <dbReference type="NCBI Taxonomy" id="714166"/>
    <lineage>
        <taxon>Bacteria</taxon>
        <taxon>Bacillati</taxon>
        <taxon>Actinomycetota</taxon>
        <taxon>Actinomycetes</taxon>
        <taxon>Kitasatosporales</taxon>
        <taxon>Streptomycetaceae</taxon>
        <taxon>Streptomyces</taxon>
    </lineage>
</organism>
<proteinExistence type="predicted"/>
<evidence type="ECO:0000256" key="2">
    <source>
        <dbReference type="ARBA" id="ARBA00023251"/>
    </source>
</evidence>
<dbReference type="GO" id="GO:0016779">
    <property type="term" value="F:nucleotidyltransferase activity"/>
    <property type="evidence" value="ECO:0007669"/>
    <property type="project" value="UniProtKB-KW"/>
</dbReference>
<dbReference type="SUPFAM" id="SSF81301">
    <property type="entry name" value="Nucleotidyltransferase"/>
    <property type="match status" value="1"/>
</dbReference>
<dbReference type="NCBIfam" id="NF010309">
    <property type="entry name" value="PRK13746.1"/>
    <property type="match status" value="1"/>
</dbReference>
<dbReference type="InterPro" id="IPR002934">
    <property type="entry name" value="Polymerase_NTP_transf_dom"/>
</dbReference>
<dbReference type="PIRSF" id="PIRSF000819">
    <property type="entry name" value="Streptomycin_3-adenylyltransf"/>
    <property type="match status" value="1"/>
</dbReference>
<dbReference type="RefSeq" id="WP_326016307.1">
    <property type="nucleotide sequence ID" value="NZ_JAOZYC010000094.1"/>
</dbReference>
<gene>
    <name evidence="6" type="ORF">OKJ99_13505</name>
</gene>
<keyword evidence="6" id="KW-0548">Nucleotidyltransferase</keyword>
<evidence type="ECO:0000313" key="7">
    <source>
        <dbReference type="Proteomes" id="UP001354931"/>
    </source>
</evidence>
<dbReference type="Pfam" id="PF01909">
    <property type="entry name" value="NTP_transf_2"/>
    <property type="match status" value="1"/>
</dbReference>
<keyword evidence="1" id="KW-0808">Transferase</keyword>
<comment type="caution">
    <text evidence="6">The sequence shown here is derived from an EMBL/GenBank/DDBJ whole genome shotgun (WGS) entry which is preliminary data.</text>
</comment>
<dbReference type="Proteomes" id="UP001354931">
    <property type="component" value="Unassembled WGS sequence"/>
</dbReference>
<dbReference type="EMBL" id="JAOZYC010000094">
    <property type="protein sequence ID" value="MEB8338514.1"/>
    <property type="molecule type" value="Genomic_DNA"/>
</dbReference>
<keyword evidence="7" id="KW-1185">Reference proteome</keyword>
<evidence type="ECO:0000256" key="3">
    <source>
        <dbReference type="ARBA" id="ARBA00047831"/>
    </source>
</evidence>
<dbReference type="InterPro" id="IPR025184">
    <property type="entry name" value="AadA_C"/>
</dbReference>
<evidence type="ECO:0000259" key="4">
    <source>
        <dbReference type="Pfam" id="PF01909"/>
    </source>
</evidence>
<dbReference type="InterPro" id="IPR024172">
    <property type="entry name" value="AadA/Aad9"/>
</dbReference>
<evidence type="ECO:0000259" key="5">
    <source>
        <dbReference type="Pfam" id="PF13427"/>
    </source>
</evidence>
<accession>A0ABU6F3D2</accession>
<sequence length="267" mass="29178">MRQEERVVEALREALGPDLVAAYLYGSAVSGGLRPHSDVDVFAVTGAATTHDQRARLVGGLMELSGQGAAHGQERPVELTLVQLTAVRPWRFPPVREFQYGEWLRDAYERGETPSPEVDEDLALLVTMVRQRGVALFGPPATELLEPVPEADVRRATTAGIPELLAELETDTRNVVLTLARVWATLATGEILSKDAAADWALARLPEEERDVLTHARAVYLGGTEESWTALRPLLRRQAQVLVDAARAVPDVSGSSRNREARPPGRV</sequence>
<feature type="domain" description="Adenylyltransferase AadA C-terminal" evidence="5">
    <location>
        <begin position="143"/>
        <end position="242"/>
    </location>
</feature>
<evidence type="ECO:0000313" key="6">
    <source>
        <dbReference type="EMBL" id="MEB8338514.1"/>
    </source>
</evidence>
<protein>
    <submittedName>
        <fullName evidence="6">Aminoglycoside adenylyltransferase family protein</fullName>
    </submittedName>
</protein>
<dbReference type="InterPro" id="IPR043519">
    <property type="entry name" value="NT_sf"/>
</dbReference>
<keyword evidence="2" id="KW-0046">Antibiotic resistance</keyword>
<evidence type="ECO:0000256" key="1">
    <source>
        <dbReference type="ARBA" id="ARBA00022679"/>
    </source>
</evidence>
<dbReference type="CDD" id="cd05403">
    <property type="entry name" value="NT_KNTase_like"/>
    <property type="match status" value="1"/>
</dbReference>
<comment type="catalytic activity">
    <reaction evidence="3">
        <text>spectinomycin + ATP = 9-O-adenylylspectinomycin + diphosphate</text>
        <dbReference type="Rhea" id="RHEA:63228"/>
        <dbReference type="ChEBI" id="CHEBI:30616"/>
        <dbReference type="ChEBI" id="CHEBI:33019"/>
        <dbReference type="ChEBI" id="CHEBI:146260"/>
        <dbReference type="ChEBI" id="CHEBI:146261"/>
    </reaction>
</comment>